<feature type="region of interest" description="Disordered" evidence="1">
    <location>
        <begin position="50"/>
        <end position="90"/>
    </location>
</feature>
<reference evidence="2" key="1">
    <citation type="submission" date="2020-09" db="EMBL/GenBank/DDBJ databases">
        <title>Genome-Enabled Discovery of Anthraquinone Biosynthesis in Senna tora.</title>
        <authorList>
            <person name="Kang S.-H."/>
            <person name="Pandey R.P."/>
            <person name="Lee C.-M."/>
            <person name="Sim J.-S."/>
            <person name="Jeong J.-T."/>
            <person name="Choi B.-S."/>
            <person name="Jung M."/>
            <person name="Ginzburg D."/>
            <person name="Zhao K."/>
            <person name="Won S.Y."/>
            <person name="Oh T.-J."/>
            <person name="Yu Y."/>
            <person name="Kim N.-H."/>
            <person name="Lee O.R."/>
            <person name="Lee T.-H."/>
            <person name="Bashyal P."/>
            <person name="Kim T.-S."/>
            <person name="Lee W.-H."/>
            <person name="Kawkins C."/>
            <person name="Kim C.-K."/>
            <person name="Kim J.S."/>
            <person name="Ahn B.O."/>
            <person name="Rhee S.Y."/>
            <person name="Sohng J.K."/>
        </authorList>
    </citation>
    <scope>NUCLEOTIDE SEQUENCE</scope>
    <source>
        <tissue evidence="2">Leaf</tissue>
    </source>
</reference>
<dbReference type="Proteomes" id="UP000634136">
    <property type="component" value="Unassembled WGS sequence"/>
</dbReference>
<evidence type="ECO:0000313" key="3">
    <source>
        <dbReference type="Proteomes" id="UP000634136"/>
    </source>
</evidence>
<dbReference type="AlphaFoldDB" id="A0A834SSH7"/>
<name>A0A834SSH7_9FABA</name>
<gene>
    <name evidence="2" type="ORF">G2W53_035241</name>
</gene>
<protein>
    <submittedName>
        <fullName evidence="2">Uncharacterized protein</fullName>
    </submittedName>
</protein>
<sequence length="118" mass="13149">MQGYFFIPSNFFHEICWFSAAVGSEEESIQLRCKDRESETHSARKVFVAPLASTPPHQLPTGRTAAAAPTEDDRGRQESSGTSLPGVCASPNPRFFILFYFSSPLIYGCWLSDVPPRF</sequence>
<comment type="caution">
    <text evidence="2">The sequence shown here is derived from an EMBL/GenBank/DDBJ whole genome shotgun (WGS) entry which is preliminary data.</text>
</comment>
<accession>A0A834SSH7</accession>
<organism evidence="2 3">
    <name type="scientific">Senna tora</name>
    <dbReference type="NCBI Taxonomy" id="362788"/>
    <lineage>
        <taxon>Eukaryota</taxon>
        <taxon>Viridiplantae</taxon>
        <taxon>Streptophyta</taxon>
        <taxon>Embryophyta</taxon>
        <taxon>Tracheophyta</taxon>
        <taxon>Spermatophyta</taxon>
        <taxon>Magnoliopsida</taxon>
        <taxon>eudicotyledons</taxon>
        <taxon>Gunneridae</taxon>
        <taxon>Pentapetalae</taxon>
        <taxon>rosids</taxon>
        <taxon>fabids</taxon>
        <taxon>Fabales</taxon>
        <taxon>Fabaceae</taxon>
        <taxon>Caesalpinioideae</taxon>
        <taxon>Cassia clade</taxon>
        <taxon>Senna</taxon>
    </lineage>
</organism>
<evidence type="ECO:0000313" key="2">
    <source>
        <dbReference type="EMBL" id="KAF7808498.1"/>
    </source>
</evidence>
<evidence type="ECO:0000256" key="1">
    <source>
        <dbReference type="SAM" id="MobiDB-lite"/>
    </source>
</evidence>
<keyword evidence="3" id="KW-1185">Reference proteome</keyword>
<proteinExistence type="predicted"/>
<dbReference type="EMBL" id="JAAIUW010000011">
    <property type="protein sequence ID" value="KAF7808498.1"/>
    <property type="molecule type" value="Genomic_DNA"/>
</dbReference>